<evidence type="ECO:0000313" key="3">
    <source>
        <dbReference type="Proteomes" id="UP000037460"/>
    </source>
</evidence>
<reference evidence="3" key="1">
    <citation type="journal article" date="2015" name="PLoS Genet.">
        <title>Genome Sequence and Transcriptome Analyses of Chrysochromulina tobin: Metabolic Tools for Enhanced Algal Fitness in the Prominent Order Prymnesiales (Haptophyceae).</title>
        <authorList>
            <person name="Hovde B.T."/>
            <person name="Deodato C.R."/>
            <person name="Hunsperger H.M."/>
            <person name="Ryken S.A."/>
            <person name="Yost W."/>
            <person name="Jha R.K."/>
            <person name="Patterson J."/>
            <person name="Monnat R.J. Jr."/>
            <person name="Barlow S.B."/>
            <person name="Starkenburg S.R."/>
            <person name="Cattolico R.A."/>
        </authorList>
    </citation>
    <scope>NUCLEOTIDE SEQUENCE</scope>
    <source>
        <strain evidence="3">CCMP291</strain>
    </source>
</reference>
<comment type="caution">
    <text evidence="2">The sequence shown here is derived from an EMBL/GenBank/DDBJ whole genome shotgun (WGS) entry which is preliminary data.</text>
</comment>
<feature type="region of interest" description="Disordered" evidence="1">
    <location>
        <begin position="1"/>
        <end position="72"/>
    </location>
</feature>
<sequence length="110" mass="10990">MSAASEATTPSPSAANSAHTPALPPACFVQSMSRSDGRQAPRTSAASRAATLAAPSPWISPPSRSSASGAALAFRPSLSRASAAAAHDEPLRSSVVRLVLALRSAPTTAP</sequence>
<proteinExistence type="predicted"/>
<accession>A0A0M0JPA0</accession>
<name>A0A0M0JPA0_9EUKA</name>
<organism evidence="2 3">
    <name type="scientific">Chrysochromulina tobinii</name>
    <dbReference type="NCBI Taxonomy" id="1460289"/>
    <lineage>
        <taxon>Eukaryota</taxon>
        <taxon>Haptista</taxon>
        <taxon>Haptophyta</taxon>
        <taxon>Prymnesiophyceae</taxon>
        <taxon>Prymnesiales</taxon>
        <taxon>Chrysochromulinaceae</taxon>
        <taxon>Chrysochromulina</taxon>
    </lineage>
</organism>
<protein>
    <submittedName>
        <fullName evidence="2">Uncharacterized protein</fullName>
    </submittedName>
</protein>
<gene>
    <name evidence="2" type="ORF">Ctob_003965</name>
</gene>
<evidence type="ECO:0000313" key="2">
    <source>
        <dbReference type="EMBL" id="KOO28320.1"/>
    </source>
</evidence>
<feature type="compositionally biased region" description="Low complexity" evidence="1">
    <location>
        <begin position="40"/>
        <end position="72"/>
    </location>
</feature>
<evidence type="ECO:0000256" key="1">
    <source>
        <dbReference type="SAM" id="MobiDB-lite"/>
    </source>
</evidence>
<dbReference type="Proteomes" id="UP000037460">
    <property type="component" value="Unassembled WGS sequence"/>
</dbReference>
<feature type="compositionally biased region" description="Low complexity" evidence="1">
    <location>
        <begin position="1"/>
        <end position="21"/>
    </location>
</feature>
<dbReference type="AlphaFoldDB" id="A0A0M0JPA0"/>
<keyword evidence="3" id="KW-1185">Reference proteome</keyword>
<feature type="non-terminal residue" evidence="2">
    <location>
        <position position="110"/>
    </location>
</feature>
<dbReference type="EMBL" id="JWZX01002586">
    <property type="protein sequence ID" value="KOO28320.1"/>
    <property type="molecule type" value="Genomic_DNA"/>
</dbReference>